<reference evidence="2 3" key="1">
    <citation type="submission" date="2023-08" db="EMBL/GenBank/DDBJ databases">
        <title>Black Yeasts Isolated from many extreme environments.</title>
        <authorList>
            <person name="Coleine C."/>
            <person name="Stajich J.E."/>
            <person name="Selbmann L."/>
        </authorList>
    </citation>
    <scope>NUCLEOTIDE SEQUENCE [LARGE SCALE GENOMIC DNA]</scope>
    <source>
        <strain evidence="2 3">CCFEE 5885</strain>
    </source>
</reference>
<accession>A0ABR0KF10</accession>
<gene>
    <name evidence="2" type="ORF">LTR24_003525</name>
</gene>
<comment type="caution">
    <text evidence="2">The sequence shown here is derived from an EMBL/GenBank/DDBJ whole genome shotgun (WGS) entry which is preliminary data.</text>
</comment>
<feature type="region of interest" description="Disordered" evidence="1">
    <location>
        <begin position="1"/>
        <end position="73"/>
    </location>
</feature>
<dbReference type="Pfam" id="PF11034">
    <property type="entry name" value="Grg1"/>
    <property type="match status" value="1"/>
</dbReference>
<dbReference type="EMBL" id="JAVRRG010000033">
    <property type="protein sequence ID" value="KAK5094584.1"/>
    <property type="molecule type" value="Genomic_DNA"/>
</dbReference>
<evidence type="ECO:0000313" key="3">
    <source>
        <dbReference type="Proteomes" id="UP001345013"/>
    </source>
</evidence>
<organism evidence="2 3">
    <name type="scientific">Lithohypha guttulata</name>
    <dbReference type="NCBI Taxonomy" id="1690604"/>
    <lineage>
        <taxon>Eukaryota</taxon>
        <taxon>Fungi</taxon>
        <taxon>Dikarya</taxon>
        <taxon>Ascomycota</taxon>
        <taxon>Pezizomycotina</taxon>
        <taxon>Eurotiomycetes</taxon>
        <taxon>Chaetothyriomycetidae</taxon>
        <taxon>Chaetothyriales</taxon>
        <taxon>Trichomeriaceae</taxon>
        <taxon>Lithohypha</taxon>
    </lineage>
</organism>
<evidence type="ECO:0000256" key="1">
    <source>
        <dbReference type="SAM" id="MobiDB-lite"/>
    </source>
</evidence>
<protein>
    <submittedName>
        <fullName evidence="2">Uncharacterized protein</fullName>
    </submittedName>
</protein>
<keyword evidence="3" id="KW-1185">Reference proteome</keyword>
<feature type="compositionally biased region" description="Basic and acidic residues" evidence="1">
    <location>
        <begin position="14"/>
        <end position="31"/>
    </location>
</feature>
<evidence type="ECO:0000313" key="2">
    <source>
        <dbReference type="EMBL" id="KAK5094584.1"/>
    </source>
</evidence>
<name>A0ABR0KF10_9EURO</name>
<dbReference type="Proteomes" id="UP001345013">
    <property type="component" value="Unassembled WGS sequence"/>
</dbReference>
<proteinExistence type="predicted"/>
<feature type="compositionally biased region" description="Basic residues" evidence="1">
    <location>
        <begin position="63"/>
        <end position="73"/>
    </location>
</feature>
<sequence>MGFLSSGGRWFSSKTREHSANVSKETNKSVARDPNVPADARLRAGFRGMGDRWKQSRNSRQAAAHKHAAKHNY</sequence>
<dbReference type="InterPro" id="IPR020100">
    <property type="entry name" value="Glc-repressible_Grg1"/>
</dbReference>